<keyword evidence="1" id="KW-0285">Flavoprotein</keyword>
<dbReference type="Pfam" id="PF00890">
    <property type="entry name" value="FAD_binding_2"/>
    <property type="match status" value="1"/>
</dbReference>
<dbReference type="GO" id="GO:0016491">
    <property type="term" value="F:oxidoreductase activity"/>
    <property type="evidence" value="ECO:0007669"/>
    <property type="project" value="UniProtKB-KW"/>
</dbReference>
<feature type="domain" description="FAD-dependent oxidoreductase 2 FAD-binding" evidence="3">
    <location>
        <begin position="6"/>
        <end position="34"/>
    </location>
</feature>
<dbReference type="Proteomes" id="UP000298050">
    <property type="component" value="Unassembled WGS sequence"/>
</dbReference>
<keyword evidence="2" id="KW-0560">Oxidoreductase</keyword>
<evidence type="ECO:0000259" key="3">
    <source>
        <dbReference type="Pfam" id="PF00890"/>
    </source>
</evidence>
<dbReference type="SUPFAM" id="SSF51905">
    <property type="entry name" value="FAD/NAD(P)-binding domain"/>
    <property type="match status" value="1"/>
</dbReference>
<accession>A0A4Z0LTP6</accession>
<feature type="non-terminal residue" evidence="4">
    <location>
        <position position="34"/>
    </location>
</feature>
<keyword evidence="5" id="KW-1185">Reference proteome</keyword>
<protein>
    <submittedName>
        <fullName evidence="4">FAD-binding protein</fullName>
    </submittedName>
</protein>
<dbReference type="InterPro" id="IPR003953">
    <property type="entry name" value="FAD-dep_OxRdtase_2_FAD-bd"/>
</dbReference>
<proteinExistence type="predicted"/>
<name>A0A4Z0LTP6_9GAMM</name>
<evidence type="ECO:0000313" key="5">
    <source>
        <dbReference type="Proteomes" id="UP000298050"/>
    </source>
</evidence>
<dbReference type="Gene3D" id="3.50.50.60">
    <property type="entry name" value="FAD/NAD(P)-binding domain"/>
    <property type="match status" value="1"/>
</dbReference>
<comment type="caution">
    <text evidence="4">The sequence shown here is derived from an EMBL/GenBank/DDBJ whole genome shotgun (WGS) entry which is preliminary data.</text>
</comment>
<evidence type="ECO:0000256" key="2">
    <source>
        <dbReference type="ARBA" id="ARBA00023002"/>
    </source>
</evidence>
<dbReference type="OrthoDB" id="833207at2"/>
<organism evidence="4 5">
    <name type="scientific">Mangrovimicrobium sediminis</name>
    <dbReference type="NCBI Taxonomy" id="2562682"/>
    <lineage>
        <taxon>Bacteria</taxon>
        <taxon>Pseudomonadati</taxon>
        <taxon>Pseudomonadota</taxon>
        <taxon>Gammaproteobacteria</taxon>
        <taxon>Cellvibrionales</taxon>
        <taxon>Halieaceae</taxon>
        <taxon>Mangrovimicrobium</taxon>
    </lineage>
</organism>
<reference evidence="4 5" key="1">
    <citation type="submission" date="2019-04" db="EMBL/GenBank/DDBJ databases">
        <title>Taxonomy of novel Haliea sp. from mangrove soil of West Coast of India.</title>
        <authorList>
            <person name="Verma A."/>
            <person name="Kumar P."/>
            <person name="Krishnamurthi S."/>
        </authorList>
    </citation>
    <scope>NUCLEOTIDE SEQUENCE [LARGE SCALE GENOMIC DNA]</scope>
    <source>
        <strain evidence="4 5">SAOS-164</strain>
    </source>
</reference>
<dbReference type="InterPro" id="IPR036188">
    <property type="entry name" value="FAD/NAD-bd_sf"/>
</dbReference>
<dbReference type="EMBL" id="SRLE01000034">
    <property type="protein sequence ID" value="TGD70476.1"/>
    <property type="molecule type" value="Genomic_DNA"/>
</dbReference>
<sequence length="34" mass="3515">MDETFDYVVVGSGGGSLCAALVMRAAGKRVLVLE</sequence>
<evidence type="ECO:0000313" key="4">
    <source>
        <dbReference type="EMBL" id="TGD70476.1"/>
    </source>
</evidence>
<dbReference type="AlphaFoldDB" id="A0A4Z0LTP6"/>
<gene>
    <name evidence="4" type="ORF">E4634_21050</name>
</gene>
<evidence type="ECO:0000256" key="1">
    <source>
        <dbReference type="ARBA" id="ARBA00022630"/>
    </source>
</evidence>